<dbReference type="EMBL" id="ASAD01000010">
    <property type="protein sequence ID" value="EON92924.1"/>
    <property type="molecule type" value="Genomic_DNA"/>
</dbReference>
<gene>
    <name evidence="1" type="ORF">MARLIPOL_09224</name>
</gene>
<dbReference type="AlphaFoldDB" id="R8B319"/>
<comment type="caution">
    <text evidence="1">The sequence shown here is derived from an EMBL/GenBank/DDBJ whole genome shotgun (WGS) entry which is preliminary data.</text>
</comment>
<sequence>MNEGQLGEVFQSLGVKSDSKIIFIFGFLMLVWNKNTKIQAERKAGSIEFTVTKTEAYGDRSGS</sequence>
<keyword evidence="2" id="KW-1185">Reference proteome</keyword>
<evidence type="ECO:0000313" key="2">
    <source>
        <dbReference type="Proteomes" id="UP000016540"/>
    </source>
</evidence>
<reference evidence="1 2" key="1">
    <citation type="journal article" date="2013" name="Genome Announc.">
        <title>Draft Genome Sequence of the Moderately Halophilic Bacterium Marinobacter lipolyticus Strain SM19.</title>
        <authorList>
            <person name="Papke R.T."/>
            <person name="de la Haba R.R."/>
            <person name="Infante-Dominguez C."/>
            <person name="Perez D."/>
            <person name="Sanchez-Porro C."/>
            <person name="Lapierre P."/>
            <person name="Ventosa A."/>
        </authorList>
    </citation>
    <scope>NUCLEOTIDE SEQUENCE [LARGE SCALE GENOMIC DNA]</scope>
    <source>
        <strain evidence="1 2">SM19</strain>
    </source>
</reference>
<dbReference type="HOGENOM" id="CLU_2880609_0_0_6"/>
<dbReference type="Proteomes" id="UP000016540">
    <property type="component" value="Unassembled WGS sequence"/>
</dbReference>
<protein>
    <submittedName>
        <fullName evidence="1">Uncharacterized protein</fullName>
    </submittedName>
</protein>
<proteinExistence type="predicted"/>
<evidence type="ECO:0000313" key="1">
    <source>
        <dbReference type="EMBL" id="EON92924.1"/>
    </source>
</evidence>
<name>R8B319_9GAMM</name>
<organism evidence="1 2">
    <name type="scientific">Marinobacter lipolyticus SM19</name>
    <dbReference type="NCBI Taxonomy" id="1318628"/>
    <lineage>
        <taxon>Bacteria</taxon>
        <taxon>Pseudomonadati</taxon>
        <taxon>Pseudomonadota</taxon>
        <taxon>Gammaproteobacteria</taxon>
        <taxon>Pseudomonadales</taxon>
        <taxon>Marinobacteraceae</taxon>
        <taxon>Marinobacter</taxon>
    </lineage>
</organism>
<accession>R8B319</accession>